<evidence type="ECO:0000256" key="2">
    <source>
        <dbReference type="ARBA" id="ARBA00023015"/>
    </source>
</evidence>
<feature type="domain" description="AP2/ERF" evidence="7">
    <location>
        <begin position="135"/>
        <end position="192"/>
    </location>
</feature>
<feature type="compositionally biased region" description="Low complexity" evidence="6">
    <location>
        <begin position="99"/>
        <end position="108"/>
    </location>
</feature>
<dbReference type="InterPro" id="IPR036955">
    <property type="entry name" value="AP2/ERF_dom_sf"/>
</dbReference>
<feature type="region of interest" description="Disordered" evidence="6">
    <location>
        <begin position="186"/>
        <end position="267"/>
    </location>
</feature>
<keyword evidence="5" id="KW-0539">Nucleus</keyword>
<sequence length="363" mass="39176">MGETMIATTMEGSSSSSSFVETVIMRTEHVDVTSKPLSSRPRAARSGHRPAAPRTVRVFCDDYDATDSSGDEHEGAHRHPHRRRVRRYVQEIRLEPRPARSAPSPAEGAKAKAEAGARKRKPAAAAAEEAGGAPRFRGVRRRPWGKYAAEIRDPWRRIRVWLGTYNTAEEAAKVYDSAAIQLRGPHATTNFSTSPTTTARAPPPPRKNLSSTNLSSSLGYDSAEESHNVSSPTSVLRSFPASAAAAPPPPPPPPQPQPQPQRETDESAAGVFALELPDELGFFAPFEDVPLYDDFLGFGASCEPSLLAEPRGASFLAHGEPAGPLLGSQGLDLGGLTWHADEDYDEFRDIGDLFALDDPPLVV</sequence>
<evidence type="ECO:0000256" key="3">
    <source>
        <dbReference type="ARBA" id="ARBA00023125"/>
    </source>
</evidence>
<dbReference type="FunFam" id="3.30.730.10:FF:000001">
    <property type="entry name" value="Ethylene-responsive transcription factor 2"/>
    <property type="match status" value="1"/>
</dbReference>
<protein>
    <submittedName>
        <fullName evidence="8">Ethylene-responsive transcription factor CRF2</fullName>
    </submittedName>
</protein>
<evidence type="ECO:0000313" key="8">
    <source>
        <dbReference type="EMBL" id="OAY80812.1"/>
    </source>
</evidence>
<feature type="compositionally biased region" description="Low complexity" evidence="6">
    <location>
        <begin position="188"/>
        <end position="200"/>
    </location>
</feature>
<feature type="region of interest" description="Disordered" evidence="6">
    <location>
        <begin position="31"/>
        <end position="55"/>
    </location>
</feature>
<dbReference type="PANTHER" id="PTHR31194:SF140">
    <property type="entry name" value="ETHYLENE-RESPONSIVE TRANSCRIPTION FACTOR CRF2"/>
    <property type="match status" value="1"/>
</dbReference>
<feature type="compositionally biased region" description="Low complexity" evidence="6">
    <location>
        <begin position="123"/>
        <end position="132"/>
    </location>
</feature>
<dbReference type="InterPro" id="IPR016177">
    <property type="entry name" value="DNA-bd_dom_sf"/>
</dbReference>
<keyword evidence="4" id="KW-0804">Transcription</keyword>
<comment type="subcellular location">
    <subcellularLocation>
        <location evidence="1">Nucleus</location>
    </subcellularLocation>
</comment>
<dbReference type="STRING" id="4615.A0A199VUA8"/>
<dbReference type="Gene3D" id="3.30.730.10">
    <property type="entry name" value="AP2/ERF domain"/>
    <property type="match status" value="1"/>
</dbReference>
<dbReference type="Pfam" id="PF00847">
    <property type="entry name" value="AP2"/>
    <property type="match status" value="1"/>
</dbReference>
<keyword evidence="2" id="KW-0805">Transcription regulation</keyword>
<organism evidence="8 9">
    <name type="scientific">Ananas comosus</name>
    <name type="common">Pineapple</name>
    <name type="synonym">Ananas ananas</name>
    <dbReference type="NCBI Taxonomy" id="4615"/>
    <lineage>
        <taxon>Eukaryota</taxon>
        <taxon>Viridiplantae</taxon>
        <taxon>Streptophyta</taxon>
        <taxon>Embryophyta</taxon>
        <taxon>Tracheophyta</taxon>
        <taxon>Spermatophyta</taxon>
        <taxon>Magnoliopsida</taxon>
        <taxon>Liliopsida</taxon>
        <taxon>Poales</taxon>
        <taxon>Bromeliaceae</taxon>
        <taxon>Bromelioideae</taxon>
        <taxon>Ananas</taxon>
    </lineage>
</organism>
<dbReference type="PROSITE" id="PS51032">
    <property type="entry name" value="AP2_ERF"/>
    <property type="match status" value="1"/>
</dbReference>
<dbReference type="AlphaFoldDB" id="A0A199VUA8"/>
<evidence type="ECO:0000256" key="4">
    <source>
        <dbReference type="ARBA" id="ARBA00023163"/>
    </source>
</evidence>
<dbReference type="CDD" id="cd00018">
    <property type="entry name" value="AP2"/>
    <property type="match status" value="1"/>
</dbReference>
<reference evidence="8 9" key="1">
    <citation type="journal article" date="2016" name="DNA Res.">
        <title>The draft genome of MD-2 pineapple using hybrid error correction of long reads.</title>
        <authorList>
            <person name="Redwan R.M."/>
            <person name="Saidin A."/>
            <person name="Kumar S.V."/>
        </authorList>
    </citation>
    <scope>NUCLEOTIDE SEQUENCE [LARGE SCALE GENOMIC DNA]</scope>
    <source>
        <strain evidence="9">cv. MD2</strain>
        <tissue evidence="8">Leaf</tissue>
    </source>
</reference>
<evidence type="ECO:0000313" key="9">
    <source>
        <dbReference type="Proteomes" id="UP000092600"/>
    </source>
</evidence>
<dbReference type="GO" id="GO:0005634">
    <property type="term" value="C:nucleus"/>
    <property type="evidence" value="ECO:0007669"/>
    <property type="project" value="UniProtKB-SubCell"/>
</dbReference>
<keyword evidence="3" id="KW-0238">DNA-binding</keyword>
<dbReference type="InterPro" id="IPR001471">
    <property type="entry name" value="AP2/ERF_dom"/>
</dbReference>
<feature type="compositionally biased region" description="Pro residues" evidence="6">
    <location>
        <begin position="246"/>
        <end position="259"/>
    </location>
</feature>
<dbReference type="PANTHER" id="PTHR31194">
    <property type="entry name" value="SHN SHINE , DNA BINDING / TRANSCRIPTION FACTOR"/>
    <property type="match status" value="1"/>
</dbReference>
<dbReference type="SUPFAM" id="SSF54171">
    <property type="entry name" value="DNA-binding domain"/>
    <property type="match status" value="1"/>
</dbReference>
<dbReference type="EMBL" id="LSRQ01000786">
    <property type="protein sequence ID" value="OAY80812.1"/>
    <property type="molecule type" value="Genomic_DNA"/>
</dbReference>
<gene>
    <name evidence="8" type="ORF">ACMD2_22721</name>
</gene>
<feature type="compositionally biased region" description="Low complexity" evidence="6">
    <location>
        <begin position="208"/>
        <end position="218"/>
    </location>
</feature>
<dbReference type="SMART" id="SM00380">
    <property type="entry name" value="AP2"/>
    <property type="match status" value="1"/>
</dbReference>
<evidence type="ECO:0000256" key="1">
    <source>
        <dbReference type="ARBA" id="ARBA00004123"/>
    </source>
</evidence>
<feature type="region of interest" description="Disordered" evidence="6">
    <location>
        <begin position="95"/>
        <end position="132"/>
    </location>
</feature>
<dbReference type="Proteomes" id="UP000092600">
    <property type="component" value="Unassembled WGS sequence"/>
</dbReference>
<evidence type="ECO:0000256" key="5">
    <source>
        <dbReference type="ARBA" id="ARBA00023242"/>
    </source>
</evidence>
<proteinExistence type="predicted"/>
<evidence type="ECO:0000259" key="7">
    <source>
        <dbReference type="PROSITE" id="PS51032"/>
    </source>
</evidence>
<dbReference type="PRINTS" id="PR00367">
    <property type="entry name" value="ETHRSPELEMNT"/>
</dbReference>
<dbReference type="GO" id="GO:0003677">
    <property type="term" value="F:DNA binding"/>
    <property type="evidence" value="ECO:0007669"/>
    <property type="project" value="UniProtKB-KW"/>
</dbReference>
<evidence type="ECO:0000256" key="6">
    <source>
        <dbReference type="SAM" id="MobiDB-lite"/>
    </source>
</evidence>
<dbReference type="GO" id="GO:0003700">
    <property type="term" value="F:DNA-binding transcription factor activity"/>
    <property type="evidence" value="ECO:0007669"/>
    <property type="project" value="InterPro"/>
</dbReference>
<dbReference type="InterPro" id="IPR050913">
    <property type="entry name" value="AP2/ERF_ERF"/>
</dbReference>
<name>A0A199VUA8_ANACO</name>
<accession>A0A199VUA8</accession>
<comment type="caution">
    <text evidence="8">The sequence shown here is derived from an EMBL/GenBank/DDBJ whole genome shotgun (WGS) entry which is preliminary data.</text>
</comment>